<protein>
    <recommendedName>
        <fullName evidence="6">tRNA pseudouridine synthase C</fullName>
        <ecNumber evidence="5">5.4.99.26</ecNumber>
    </recommendedName>
    <alternativeName>
        <fullName evidence="8">tRNA pseudouridine(65) synthase</fullName>
    </alternativeName>
    <alternativeName>
        <fullName evidence="9">tRNA pseudouridylate synthase C</fullName>
    </alternativeName>
    <alternativeName>
        <fullName evidence="7">tRNA-uridine isomerase C</fullName>
    </alternativeName>
</protein>
<evidence type="ECO:0000256" key="8">
    <source>
        <dbReference type="ARBA" id="ARBA00041975"/>
    </source>
</evidence>
<evidence type="ECO:0000256" key="2">
    <source>
        <dbReference type="ARBA" id="ARBA00023235"/>
    </source>
</evidence>
<evidence type="ECO:0000259" key="10">
    <source>
        <dbReference type="Pfam" id="PF00849"/>
    </source>
</evidence>
<evidence type="ECO:0000313" key="12">
    <source>
        <dbReference type="Proteomes" id="UP000286482"/>
    </source>
</evidence>
<dbReference type="OrthoDB" id="9785808at2"/>
<evidence type="ECO:0000256" key="6">
    <source>
        <dbReference type="ARBA" id="ARBA00040675"/>
    </source>
</evidence>
<organism evidence="11 12">
    <name type="scientific">Alginatibacterium sediminis</name>
    <dbReference type="NCBI Taxonomy" id="2164068"/>
    <lineage>
        <taxon>Bacteria</taxon>
        <taxon>Pseudomonadati</taxon>
        <taxon>Pseudomonadota</taxon>
        <taxon>Gammaproteobacteria</taxon>
        <taxon>Alteromonadales</taxon>
        <taxon>Alteromonadaceae</taxon>
        <taxon>Alginatibacterium</taxon>
    </lineage>
</organism>
<dbReference type="InterPro" id="IPR050188">
    <property type="entry name" value="RluA_PseudoU_synthase"/>
</dbReference>
<dbReference type="PANTHER" id="PTHR21600:SF56">
    <property type="entry name" value="TRNA PSEUDOURIDINE SYNTHASE C"/>
    <property type="match status" value="1"/>
</dbReference>
<dbReference type="EC" id="5.4.99.26" evidence="5"/>
<gene>
    <name evidence="11" type="ORF">DBZ36_14100</name>
</gene>
<dbReference type="GO" id="GO:0000455">
    <property type="term" value="P:enzyme-directed rRNA pseudouridine synthesis"/>
    <property type="evidence" value="ECO:0007669"/>
    <property type="project" value="TreeGrafter"/>
</dbReference>
<accession>A0A420E881</accession>
<dbReference type="Pfam" id="PF00849">
    <property type="entry name" value="PseudoU_synth_2"/>
    <property type="match status" value="1"/>
</dbReference>
<evidence type="ECO:0000256" key="1">
    <source>
        <dbReference type="ARBA" id="ARBA00022694"/>
    </source>
</evidence>
<dbReference type="PROSITE" id="PS01129">
    <property type="entry name" value="PSI_RLU"/>
    <property type="match status" value="1"/>
</dbReference>
<comment type="caution">
    <text evidence="11">The sequence shown here is derived from an EMBL/GenBank/DDBJ whole genome shotgun (WGS) entry which is preliminary data.</text>
</comment>
<comment type="catalytic activity">
    <reaction evidence="3">
        <text>uridine(65) in tRNA = pseudouridine(65) in tRNA</text>
        <dbReference type="Rhea" id="RHEA:42536"/>
        <dbReference type="Rhea" id="RHEA-COMP:10103"/>
        <dbReference type="Rhea" id="RHEA-COMP:10104"/>
        <dbReference type="ChEBI" id="CHEBI:65314"/>
        <dbReference type="ChEBI" id="CHEBI:65315"/>
        <dbReference type="EC" id="5.4.99.26"/>
    </reaction>
</comment>
<evidence type="ECO:0000313" key="11">
    <source>
        <dbReference type="EMBL" id="RKF15518.1"/>
    </source>
</evidence>
<dbReference type="GO" id="GO:0160149">
    <property type="term" value="F:tRNA pseudouridine(65) synthase activity"/>
    <property type="evidence" value="ECO:0007669"/>
    <property type="project" value="UniProtKB-EC"/>
</dbReference>
<dbReference type="SUPFAM" id="SSF55120">
    <property type="entry name" value="Pseudouridine synthase"/>
    <property type="match status" value="1"/>
</dbReference>
<evidence type="ECO:0000256" key="7">
    <source>
        <dbReference type="ARBA" id="ARBA00041803"/>
    </source>
</evidence>
<name>A0A420E881_9ALTE</name>
<dbReference type="AlphaFoldDB" id="A0A420E881"/>
<dbReference type="InterPro" id="IPR006224">
    <property type="entry name" value="PsdUridine_synth_RluA-like_CS"/>
</dbReference>
<dbReference type="RefSeq" id="WP_120355604.1">
    <property type="nucleotide sequence ID" value="NZ_RAQO01000008.1"/>
</dbReference>
<dbReference type="GO" id="GO:0008033">
    <property type="term" value="P:tRNA processing"/>
    <property type="evidence" value="ECO:0007669"/>
    <property type="project" value="UniProtKB-KW"/>
</dbReference>
<evidence type="ECO:0000256" key="3">
    <source>
        <dbReference type="ARBA" id="ARBA00036607"/>
    </source>
</evidence>
<dbReference type="InterPro" id="IPR020103">
    <property type="entry name" value="PsdUridine_synth_cat_dom_sf"/>
</dbReference>
<feature type="domain" description="Pseudouridine synthase RsuA/RluA-like" evidence="10">
    <location>
        <begin position="19"/>
        <end position="179"/>
    </location>
</feature>
<reference evidence="11 12" key="1">
    <citation type="submission" date="2018-09" db="EMBL/GenBank/DDBJ databases">
        <authorList>
            <person name="Wang Z."/>
        </authorList>
    </citation>
    <scope>NUCLEOTIDE SEQUENCE [LARGE SCALE GENOMIC DNA]</scope>
    <source>
        <strain evidence="11 12">ALS 81</strain>
    </source>
</reference>
<dbReference type="InterPro" id="IPR006145">
    <property type="entry name" value="PsdUridine_synth_RsuA/RluA"/>
</dbReference>
<dbReference type="GO" id="GO:0003723">
    <property type="term" value="F:RNA binding"/>
    <property type="evidence" value="ECO:0007669"/>
    <property type="project" value="InterPro"/>
</dbReference>
<evidence type="ECO:0000256" key="9">
    <source>
        <dbReference type="ARBA" id="ARBA00043049"/>
    </source>
</evidence>
<dbReference type="Gene3D" id="3.30.2350.10">
    <property type="entry name" value="Pseudouridine synthase"/>
    <property type="match status" value="1"/>
</dbReference>
<dbReference type="PANTHER" id="PTHR21600">
    <property type="entry name" value="MITOCHONDRIAL RNA PSEUDOURIDINE SYNTHASE"/>
    <property type="match status" value="1"/>
</dbReference>
<keyword evidence="2" id="KW-0413">Isomerase</keyword>
<keyword evidence="12" id="KW-1185">Reference proteome</keyword>
<sequence length="251" mass="28903">MNDEQPAIDELKIAYQDEHYVLVDKPAGLLVHKSWIAKEAKQFALQMLRDQLGQWVFPIHRLDRPTSGLLMFALSKEAATKMSLEFQNSGVEKTYVALVRGVLVGRDTIDYPLVEILDKMTDSKAKSDKPAQNAVTRYQALGHYELPYSTGRYPSSRFSMMRFCPLTGRKHQLRRHMHHVSHPIIGDTTHGDGRQNRLFRDLGFSQLCLRAQKLSFTHPYTEQQIKVELEDDDYWKGIKALLQDKTFIVEG</sequence>
<dbReference type="Proteomes" id="UP000286482">
    <property type="component" value="Unassembled WGS sequence"/>
</dbReference>
<evidence type="ECO:0000256" key="5">
    <source>
        <dbReference type="ARBA" id="ARBA00038943"/>
    </source>
</evidence>
<dbReference type="EMBL" id="RAQO01000008">
    <property type="protein sequence ID" value="RKF15518.1"/>
    <property type="molecule type" value="Genomic_DNA"/>
</dbReference>
<evidence type="ECO:0000256" key="4">
    <source>
        <dbReference type="ARBA" id="ARBA00037670"/>
    </source>
</evidence>
<comment type="function">
    <text evidence="4">Responsible for synthesis of pseudouridine from uracil-65 in transfer RNAs.</text>
</comment>
<proteinExistence type="predicted"/>
<keyword evidence="1" id="KW-0819">tRNA processing</keyword>